<evidence type="ECO:0000313" key="10">
    <source>
        <dbReference type="EMBL" id="KAF5362164.1"/>
    </source>
</evidence>
<feature type="region of interest" description="Disordered" evidence="8">
    <location>
        <begin position="711"/>
        <end position="1075"/>
    </location>
</feature>
<sequence length="1075" mass="118832">MENIESRLRSSGESLYTARMARLKPLPSQGAAFEDLGSGFKQQTSKNSEKKPNKTRSTSLTPKYDADFDSASDDEMDCFSQKSQADEKVVVEKKGPKSRSDYDLTVIENKSRAIKGLKFKRNTTVEVGVEKPRKASASTSSPSKTKARLKGSRNGSERDIYSDEYETRRDAPKTKAKSDTAQLKPRPRPRPRSVAPFPTSLVENDIAVSSEPTTKRITRTPSEIPLPSPISKATTRSSKRNSPSSTNLSSNSLSNASTNSSSSHRPAPSLAYTSSLTSSKSASRIEESFPGPSPLNSPNVKRSKITATRSYPVISPRSNDGDVRQLPIPSPLSGTPKVAPRPRKKDKGKRKADVLAPFPMSTQDFGHISRSEDESDDGKPYARRRRLQIADEASAMVNNMDLYEEEDSLFMSPAVDPKTLCPYCDSRLPSSPTPFFLKLLESTLSKSCLDPRSTNPLGRKASLSTFVAVCQRHDFETEVLPEAEAKGWPKTINWEELADRVLKMKPALEEIIHDSGEADTHALVEDEGEGLMTSFISKGPRIQCVFWREAMKSLLKSGARAMADVRGQFLDFEKSQPGYYGELGQIIIQQTLFNMFPLDSFDLKLIKPFTANDFIQRVLVPEVALRLIMEDRGLKGLIGAETALPILRESTTYGVTMFPEDSGESGRRGGKSGKIGVGDRIVMERAMKRRKEIEEGGEVEALFEDAKGSGIAKERKKGKRRAIGPNTGDASKSQESEADEHEQGLLHKATKRTRKKGNTGTDDGTDAISITSQSDGYDSETNAQIITLQARSRPHRNTKFIDYNEGDSDHDEDIVPKRLRARRPGRSPSRLRSKPPSQARKRSPSASEWQRVRSPPSEWILDNPQGADLGSEVRSLELSDMDICSTDDNIGPKRDKVRSKAAKTPAKKFQRSQSKTMAHDSTKIVNLDLNTPLPKRHSVVLGESGEDEEPTPRPITRKPSARSAPQPKGHTVLARARARTHTAEETNVDPKAGKSKRSRANKSTSHDWKFNMRDDLMPQMKSSGSESESSVDVVAVETKSNYEDDRRSARKTRSGGEGKPNGEEDHSWLLDDPSP</sequence>
<dbReference type="InterPro" id="IPR028094">
    <property type="entry name" value="RTC4_C"/>
</dbReference>
<evidence type="ECO:0000259" key="9">
    <source>
        <dbReference type="SMART" id="SM01312"/>
    </source>
</evidence>
<dbReference type="SMART" id="SM01312">
    <property type="entry name" value="RTC4"/>
    <property type="match status" value="1"/>
</dbReference>
<feature type="domain" description="Restriction of telomere capping protein 4 C-terminal" evidence="9">
    <location>
        <begin position="511"/>
        <end position="660"/>
    </location>
</feature>
<dbReference type="GO" id="GO:0005737">
    <property type="term" value="C:cytoplasm"/>
    <property type="evidence" value="ECO:0007669"/>
    <property type="project" value="UniProtKB-SubCell"/>
</dbReference>
<evidence type="ECO:0000256" key="6">
    <source>
        <dbReference type="ARBA" id="ARBA00022490"/>
    </source>
</evidence>
<feature type="compositionally biased region" description="Basic residues" evidence="8">
    <location>
        <begin position="817"/>
        <end position="843"/>
    </location>
</feature>
<feature type="compositionally biased region" description="Basic and acidic residues" evidence="8">
    <location>
        <begin position="84"/>
        <end position="102"/>
    </location>
</feature>
<feature type="compositionally biased region" description="Basic and acidic residues" evidence="8">
    <location>
        <begin position="1004"/>
        <end position="1016"/>
    </location>
</feature>
<feature type="compositionally biased region" description="Low complexity" evidence="8">
    <location>
        <begin position="1022"/>
        <end position="1037"/>
    </location>
</feature>
<evidence type="ECO:0000313" key="11">
    <source>
        <dbReference type="Proteomes" id="UP000559027"/>
    </source>
</evidence>
<protein>
    <recommendedName>
        <fullName evidence="5">Restriction of telomere capping protein 4</fullName>
    </recommendedName>
</protein>
<feature type="compositionally biased region" description="Basic residues" evidence="8">
    <location>
        <begin position="748"/>
        <end position="757"/>
    </location>
</feature>
<feature type="region of interest" description="Disordered" evidence="8">
    <location>
        <begin position="29"/>
        <end position="104"/>
    </location>
</feature>
<feature type="compositionally biased region" description="Basic residues" evidence="8">
    <location>
        <begin position="340"/>
        <end position="350"/>
    </location>
</feature>
<feature type="compositionally biased region" description="Basic residues" evidence="8">
    <location>
        <begin position="895"/>
        <end position="910"/>
    </location>
</feature>
<dbReference type="PANTHER" id="PTHR41391:SF1">
    <property type="entry name" value="RESTRICTION OF TELOMERE CAPPING PROTEIN 4"/>
    <property type="match status" value="1"/>
</dbReference>
<dbReference type="OrthoDB" id="128308at2759"/>
<name>A0A8H5GBW6_9AGAR</name>
<feature type="region of interest" description="Disordered" evidence="8">
    <location>
        <begin position="119"/>
        <end position="381"/>
    </location>
</feature>
<comment type="subcellular location">
    <subcellularLocation>
        <location evidence="3">Cytoplasm</location>
    </subcellularLocation>
    <subcellularLocation>
        <location evidence="2">Nucleus</location>
    </subcellularLocation>
</comment>
<dbReference type="InterPro" id="IPR039024">
    <property type="entry name" value="RTC4"/>
</dbReference>
<feature type="compositionally biased region" description="Low complexity" evidence="8">
    <location>
        <begin position="240"/>
        <end position="282"/>
    </location>
</feature>
<reference evidence="10 11" key="1">
    <citation type="journal article" date="2020" name="ISME J.">
        <title>Uncovering the hidden diversity of litter-decomposition mechanisms in mushroom-forming fungi.</title>
        <authorList>
            <person name="Floudas D."/>
            <person name="Bentzer J."/>
            <person name="Ahren D."/>
            <person name="Johansson T."/>
            <person name="Persson P."/>
            <person name="Tunlid A."/>
        </authorList>
    </citation>
    <scope>NUCLEOTIDE SEQUENCE [LARGE SCALE GENOMIC DNA]</scope>
    <source>
        <strain evidence="10 11">CBS 146.42</strain>
    </source>
</reference>
<dbReference type="AlphaFoldDB" id="A0A8H5GBW6"/>
<keyword evidence="7" id="KW-0539">Nucleus</keyword>
<evidence type="ECO:0000256" key="3">
    <source>
        <dbReference type="ARBA" id="ARBA00004496"/>
    </source>
</evidence>
<feature type="compositionally biased region" description="Polar residues" evidence="8">
    <location>
        <begin position="294"/>
        <end position="309"/>
    </location>
</feature>
<feature type="compositionally biased region" description="Polar residues" evidence="8">
    <location>
        <begin position="768"/>
        <end position="790"/>
    </location>
</feature>
<dbReference type="Pfam" id="PF14474">
    <property type="entry name" value="RTC4"/>
    <property type="match status" value="1"/>
</dbReference>
<dbReference type="GO" id="GO:0005634">
    <property type="term" value="C:nucleus"/>
    <property type="evidence" value="ECO:0007669"/>
    <property type="project" value="UniProtKB-SubCell"/>
</dbReference>
<evidence type="ECO:0000256" key="2">
    <source>
        <dbReference type="ARBA" id="ARBA00004123"/>
    </source>
</evidence>
<comment type="similarity">
    <text evidence="4">Belongs to the RTC4 family.</text>
</comment>
<dbReference type="EMBL" id="JAACJO010000002">
    <property type="protein sequence ID" value="KAF5362164.1"/>
    <property type="molecule type" value="Genomic_DNA"/>
</dbReference>
<feature type="compositionally biased region" description="Low complexity" evidence="8">
    <location>
        <begin position="135"/>
        <end position="144"/>
    </location>
</feature>
<accession>A0A8H5GBW6</accession>
<comment type="caution">
    <text evidence="10">The sequence shown here is derived from an EMBL/GenBank/DDBJ whole genome shotgun (WGS) entry which is preliminary data.</text>
</comment>
<feature type="compositionally biased region" description="Basic and acidic residues" evidence="8">
    <location>
        <begin position="1054"/>
        <end position="1069"/>
    </location>
</feature>
<dbReference type="PANTHER" id="PTHR41391">
    <property type="entry name" value="RESTRICTION OF TELOMERE CAPPING PROTEIN 4"/>
    <property type="match status" value="1"/>
</dbReference>
<keyword evidence="11" id="KW-1185">Reference proteome</keyword>
<feature type="compositionally biased region" description="Acidic residues" evidence="8">
    <location>
        <begin position="67"/>
        <end position="77"/>
    </location>
</feature>
<evidence type="ECO:0000256" key="4">
    <source>
        <dbReference type="ARBA" id="ARBA00009461"/>
    </source>
</evidence>
<gene>
    <name evidence="10" type="ORF">D9756_002656</name>
</gene>
<feature type="compositionally biased region" description="Basic and acidic residues" evidence="8">
    <location>
        <begin position="155"/>
        <end position="178"/>
    </location>
</feature>
<proteinExistence type="inferred from homology"/>
<comment type="function">
    <text evidence="1">May be involved in a process influencing telomere capping.</text>
</comment>
<evidence type="ECO:0000256" key="5">
    <source>
        <dbReference type="ARBA" id="ARBA00015162"/>
    </source>
</evidence>
<evidence type="ECO:0000256" key="1">
    <source>
        <dbReference type="ARBA" id="ARBA00002738"/>
    </source>
</evidence>
<keyword evidence="6" id="KW-0963">Cytoplasm</keyword>
<feature type="compositionally biased region" description="Basic and acidic residues" evidence="8">
    <location>
        <begin position="367"/>
        <end position="380"/>
    </location>
</feature>
<organism evidence="10 11">
    <name type="scientific">Leucocoprinus leucothites</name>
    <dbReference type="NCBI Taxonomy" id="201217"/>
    <lineage>
        <taxon>Eukaryota</taxon>
        <taxon>Fungi</taxon>
        <taxon>Dikarya</taxon>
        <taxon>Basidiomycota</taxon>
        <taxon>Agaricomycotina</taxon>
        <taxon>Agaricomycetes</taxon>
        <taxon>Agaricomycetidae</taxon>
        <taxon>Agaricales</taxon>
        <taxon>Agaricineae</taxon>
        <taxon>Agaricaceae</taxon>
        <taxon>Leucocoprinus</taxon>
    </lineage>
</organism>
<evidence type="ECO:0000256" key="8">
    <source>
        <dbReference type="SAM" id="MobiDB-lite"/>
    </source>
</evidence>
<evidence type="ECO:0000256" key="7">
    <source>
        <dbReference type="ARBA" id="ARBA00023242"/>
    </source>
</evidence>
<dbReference type="Proteomes" id="UP000559027">
    <property type="component" value="Unassembled WGS sequence"/>
</dbReference>